<dbReference type="Proteomes" id="UP001595377">
    <property type="component" value="Unassembled WGS sequence"/>
</dbReference>
<accession>A0ABV7DC30</accession>
<keyword evidence="3" id="KW-1185">Reference proteome</keyword>
<evidence type="ECO:0000313" key="2">
    <source>
        <dbReference type="EMBL" id="MFC3072093.1"/>
    </source>
</evidence>
<proteinExistence type="predicted"/>
<reference evidence="3" key="1">
    <citation type="journal article" date="2019" name="Int. J. Syst. Evol. Microbiol.">
        <title>The Global Catalogue of Microorganisms (GCM) 10K type strain sequencing project: providing services to taxonomists for standard genome sequencing and annotation.</title>
        <authorList>
            <consortium name="The Broad Institute Genomics Platform"/>
            <consortium name="The Broad Institute Genome Sequencing Center for Infectious Disease"/>
            <person name="Wu L."/>
            <person name="Ma J."/>
        </authorList>
    </citation>
    <scope>NUCLEOTIDE SEQUENCE [LARGE SCALE GENOMIC DNA]</scope>
    <source>
        <strain evidence="3">KCTC 52677</strain>
    </source>
</reference>
<feature type="signal peptide" evidence="1">
    <location>
        <begin position="1"/>
        <end position="32"/>
    </location>
</feature>
<dbReference type="EMBL" id="JBHRSP010000004">
    <property type="protein sequence ID" value="MFC3072093.1"/>
    <property type="molecule type" value="Genomic_DNA"/>
</dbReference>
<dbReference type="RefSeq" id="WP_371747818.1">
    <property type="nucleotide sequence ID" value="NZ_JANFDG010000050.1"/>
</dbReference>
<dbReference type="PROSITE" id="PS51257">
    <property type="entry name" value="PROKAR_LIPOPROTEIN"/>
    <property type="match status" value="1"/>
</dbReference>
<evidence type="ECO:0000313" key="3">
    <source>
        <dbReference type="Proteomes" id="UP001595377"/>
    </source>
</evidence>
<keyword evidence="1" id="KW-0732">Signal</keyword>
<evidence type="ECO:0008006" key="4">
    <source>
        <dbReference type="Google" id="ProtNLM"/>
    </source>
</evidence>
<evidence type="ECO:0000256" key="1">
    <source>
        <dbReference type="SAM" id="SignalP"/>
    </source>
</evidence>
<sequence>MRCPLRSKPAMTIPRLAALAATILLLAGCQTAAERRAIDENKCLDYGFRRGTDAFATCLQRIDLDRRADLRSIRYNTALALGDYGPPVRHYHHYHDRRSKKR</sequence>
<organism evidence="2 3">
    <name type="scientific">Shinella pollutisoli</name>
    <dbReference type="NCBI Taxonomy" id="2250594"/>
    <lineage>
        <taxon>Bacteria</taxon>
        <taxon>Pseudomonadati</taxon>
        <taxon>Pseudomonadota</taxon>
        <taxon>Alphaproteobacteria</taxon>
        <taxon>Hyphomicrobiales</taxon>
        <taxon>Rhizobiaceae</taxon>
        <taxon>Shinella</taxon>
    </lineage>
</organism>
<gene>
    <name evidence="2" type="ORF">ACFOHH_03150</name>
</gene>
<name>A0ABV7DC30_9HYPH</name>
<protein>
    <recommendedName>
        <fullName evidence="4">Lipoprotein</fullName>
    </recommendedName>
</protein>
<comment type="caution">
    <text evidence="2">The sequence shown here is derived from an EMBL/GenBank/DDBJ whole genome shotgun (WGS) entry which is preliminary data.</text>
</comment>
<feature type="chain" id="PRO_5046791125" description="Lipoprotein" evidence="1">
    <location>
        <begin position="33"/>
        <end position="102"/>
    </location>
</feature>